<protein>
    <recommendedName>
        <fullName evidence="2">DUF7527 domain-containing protein</fullName>
    </recommendedName>
</protein>
<dbReference type="AlphaFoldDB" id="A0ABD5YSZ9"/>
<dbReference type="Pfam" id="PF24371">
    <property type="entry name" value="DUF7527"/>
    <property type="match status" value="1"/>
</dbReference>
<feature type="region of interest" description="Disordered" evidence="1">
    <location>
        <begin position="179"/>
        <end position="224"/>
    </location>
</feature>
<feature type="compositionally biased region" description="Polar residues" evidence="1">
    <location>
        <begin position="179"/>
        <end position="188"/>
    </location>
</feature>
<dbReference type="EMBL" id="JBHTAX010000001">
    <property type="protein sequence ID" value="MFC7190808.1"/>
    <property type="molecule type" value="Genomic_DNA"/>
</dbReference>
<dbReference type="RefSeq" id="WP_248908227.1">
    <property type="nucleotide sequence ID" value="NZ_CP109979.1"/>
</dbReference>
<comment type="caution">
    <text evidence="3">The sequence shown here is derived from an EMBL/GenBank/DDBJ whole genome shotgun (WGS) entry which is preliminary data.</text>
</comment>
<name>A0ABD5YSZ9_9EURY</name>
<evidence type="ECO:0000256" key="1">
    <source>
        <dbReference type="SAM" id="MobiDB-lite"/>
    </source>
</evidence>
<organism evidence="3 4">
    <name type="scientific">Halocatena marina</name>
    <dbReference type="NCBI Taxonomy" id="2934937"/>
    <lineage>
        <taxon>Archaea</taxon>
        <taxon>Methanobacteriati</taxon>
        <taxon>Methanobacteriota</taxon>
        <taxon>Stenosarchaea group</taxon>
        <taxon>Halobacteria</taxon>
        <taxon>Halobacteriales</taxon>
        <taxon>Natronomonadaceae</taxon>
        <taxon>Halocatena</taxon>
    </lineage>
</organism>
<evidence type="ECO:0000313" key="4">
    <source>
        <dbReference type="Proteomes" id="UP001596417"/>
    </source>
</evidence>
<dbReference type="InterPro" id="IPR055949">
    <property type="entry name" value="DUF7527"/>
</dbReference>
<evidence type="ECO:0000259" key="2">
    <source>
        <dbReference type="Pfam" id="PF24371"/>
    </source>
</evidence>
<dbReference type="GeneID" id="76200462"/>
<feature type="region of interest" description="Disordered" evidence="1">
    <location>
        <begin position="269"/>
        <end position="303"/>
    </location>
</feature>
<evidence type="ECO:0000313" key="3">
    <source>
        <dbReference type="EMBL" id="MFC7190808.1"/>
    </source>
</evidence>
<proteinExistence type="predicted"/>
<dbReference type="Proteomes" id="UP001596417">
    <property type="component" value="Unassembled WGS sequence"/>
</dbReference>
<dbReference type="Gene3D" id="1.10.287.1490">
    <property type="match status" value="1"/>
</dbReference>
<feature type="domain" description="DUF7527" evidence="2">
    <location>
        <begin position="301"/>
        <end position="534"/>
    </location>
</feature>
<feature type="compositionally biased region" description="Basic and acidic residues" evidence="1">
    <location>
        <begin position="196"/>
        <end position="215"/>
    </location>
</feature>
<reference evidence="3 4" key="1">
    <citation type="journal article" date="2019" name="Int. J. Syst. Evol. Microbiol.">
        <title>The Global Catalogue of Microorganisms (GCM) 10K type strain sequencing project: providing services to taxonomists for standard genome sequencing and annotation.</title>
        <authorList>
            <consortium name="The Broad Institute Genomics Platform"/>
            <consortium name="The Broad Institute Genome Sequencing Center for Infectious Disease"/>
            <person name="Wu L."/>
            <person name="Ma J."/>
        </authorList>
    </citation>
    <scope>NUCLEOTIDE SEQUENCE [LARGE SCALE GENOMIC DNA]</scope>
    <source>
        <strain evidence="3 4">RDMS1</strain>
    </source>
</reference>
<keyword evidence="4" id="KW-1185">Reference proteome</keyword>
<gene>
    <name evidence="3" type="ORF">ACFQL7_13830</name>
</gene>
<accession>A0ABD5YSZ9</accession>
<feature type="compositionally biased region" description="Low complexity" evidence="1">
    <location>
        <begin position="271"/>
        <end position="296"/>
    </location>
</feature>
<sequence>MQRCTVERIEDWSSRQFTEGDVKLHDLASSGFSGAVHANAWILMCNGRSVGVFDGSVEEITTGGTIYVSPEPILPVLLSMMEQEPTQNTRYDTDTTPIDEARSALENWDRDRDYIGYLELTTDTDEYYVVYGDAGTTSIAFVGPEKRILMGEQADDMGDTISGEYTVSVVPIDPVDVTNSESTTQQVPSGLPPGKESVDVHTNRGTDANDSKPELIADGSNESVEHLRSRIAALERERDALQTERDDLLAERDRLEARISELKKRIKELESTAASTSTSPSDSASASTSDSTSASDDSNEMSVDDALSGTSLFVRYHTQNHSTLTDAYHGDATPEEVNENLILEHYTTFDAENTVVDGTPFDQFLTESFEYAVVSWIVRDLLYDIYDAGYEDDLADLYDYIPDIDRAALHAHNTTDDGVPVSFDVVCFDQRGDPLIVVQIDDSREPTTARETETLLDDASAAADQWPLTAALLVTTSYFEASALDTAADATTGGGGLFSSGNRSSYVRLSRKHGFHLCLVEARQRQFHVAAPKL</sequence>